<accession>R7UVS9</accession>
<reference evidence="4 6" key="2">
    <citation type="journal article" date="2013" name="Nature">
        <title>Insights into bilaterian evolution from three spiralian genomes.</title>
        <authorList>
            <person name="Simakov O."/>
            <person name="Marletaz F."/>
            <person name="Cho S.J."/>
            <person name="Edsinger-Gonzales E."/>
            <person name="Havlak P."/>
            <person name="Hellsten U."/>
            <person name="Kuo D.H."/>
            <person name="Larsson T."/>
            <person name="Lv J."/>
            <person name="Arendt D."/>
            <person name="Savage R."/>
            <person name="Osoegawa K."/>
            <person name="de Jong P."/>
            <person name="Grimwood J."/>
            <person name="Chapman J.A."/>
            <person name="Shapiro H."/>
            <person name="Aerts A."/>
            <person name="Otillar R.P."/>
            <person name="Terry A.Y."/>
            <person name="Boore J.L."/>
            <person name="Grigoriev I.V."/>
            <person name="Lindberg D.R."/>
            <person name="Seaver E.C."/>
            <person name="Weisblat D.A."/>
            <person name="Putnam N.H."/>
            <person name="Rokhsar D.S."/>
        </authorList>
    </citation>
    <scope>NUCLEOTIDE SEQUENCE</scope>
    <source>
        <strain evidence="4 6">I ESC-2004</strain>
    </source>
</reference>
<gene>
    <name evidence="4" type="ORF">CAPTEDRAFT_209678</name>
</gene>
<dbReference type="Pfam" id="PF03184">
    <property type="entry name" value="DDE_1"/>
    <property type="match status" value="1"/>
</dbReference>
<dbReference type="OMA" id="KRANICH"/>
<dbReference type="Pfam" id="PF03221">
    <property type="entry name" value="HTH_Tnp_Tc5"/>
    <property type="match status" value="1"/>
</dbReference>
<evidence type="ECO:0000313" key="6">
    <source>
        <dbReference type="Proteomes" id="UP000014760"/>
    </source>
</evidence>
<name>R7UVS9_CAPTE</name>
<organism evidence="4">
    <name type="scientific">Capitella teleta</name>
    <name type="common">Polychaete worm</name>
    <dbReference type="NCBI Taxonomy" id="283909"/>
    <lineage>
        <taxon>Eukaryota</taxon>
        <taxon>Metazoa</taxon>
        <taxon>Spiralia</taxon>
        <taxon>Lophotrochozoa</taxon>
        <taxon>Annelida</taxon>
        <taxon>Polychaeta</taxon>
        <taxon>Sedentaria</taxon>
        <taxon>Scolecida</taxon>
        <taxon>Capitellidae</taxon>
        <taxon>Capitella</taxon>
    </lineage>
</organism>
<evidence type="ECO:0000259" key="3">
    <source>
        <dbReference type="Pfam" id="PF03221"/>
    </source>
</evidence>
<dbReference type="HOGENOM" id="CLU_1176405_0_0_1"/>
<dbReference type="Gene3D" id="1.10.10.60">
    <property type="entry name" value="Homeodomain-like"/>
    <property type="match status" value="1"/>
</dbReference>
<dbReference type="PANTHER" id="PTHR19303:SF36">
    <property type="entry name" value="TIGGER TRANSPOSABLE ELEMENT-DERIVED PROTEIN 3"/>
    <property type="match status" value="1"/>
</dbReference>
<evidence type="ECO:0000313" key="5">
    <source>
        <dbReference type="EnsemblMetazoa" id="CapteP209678"/>
    </source>
</evidence>
<proteinExistence type="predicted"/>
<dbReference type="GO" id="GO:0003677">
    <property type="term" value="F:DNA binding"/>
    <property type="evidence" value="ECO:0007669"/>
    <property type="project" value="UniProtKB-KW"/>
</dbReference>
<reference evidence="5" key="3">
    <citation type="submission" date="2015-06" db="UniProtKB">
        <authorList>
            <consortium name="EnsemblMetazoa"/>
        </authorList>
    </citation>
    <scope>IDENTIFICATION</scope>
</reference>
<dbReference type="Proteomes" id="UP000014760">
    <property type="component" value="Unassembled WGS sequence"/>
</dbReference>
<evidence type="ECO:0000256" key="1">
    <source>
        <dbReference type="ARBA" id="ARBA00023125"/>
    </source>
</evidence>
<evidence type="ECO:0000313" key="4">
    <source>
        <dbReference type="EMBL" id="ELU10434.1"/>
    </source>
</evidence>
<keyword evidence="6" id="KW-1185">Reference proteome</keyword>
<dbReference type="EnsemblMetazoa" id="CapteT209678">
    <property type="protein sequence ID" value="CapteP209678"/>
    <property type="gene ID" value="CapteG209678"/>
</dbReference>
<dbReference type="PANTHER" id="PTHR19303">
    <property type="entry name" value="TRANSPOSON"/>
    <property type="match status" value="1"/>
</dbReference>
<reference evidence="6" key="1">
    <citation type="submission" date="2012-12" db="EMBL/GenBank/DDBJ databases">
        <authorList>
            <person name="Hellsten U."/>
            <person name="Grimwood J."/>
            <person name="Chapman J.A."/>
            <person name="Shapiro H."/>
            <person name="Aerts A."/>
            <person name="Otillar R.P."/>
            <person name="Terry A.Y."/>
            <person name="Boore J.L."/>
            <person name="Simakov O."/>
            <person name="Marletaz F."/>
            <person name="Cho S.-J."/>
            <person name="Edsinger-Gonzales E."/>
            <person name="Havlak P."/>
            <person name="Kuo D.-H."/>
            <person name="Larsson T."/>
            <person name="Lv J."/>
            <person name="Arendt D."/>
            <person name="Savage R."/>
            <person name="Osoegawa K."/>
            <person name="de Jong P."/>
            <person name="Lindberg D.R."/>
            <person name="Seaver E.C."/>
            <person name="Weisblat D.A."/>
            <person name="Putnam N.H."/>
            <person name="Grigoriev I.V."/>
            <person name="Rokhsar D.S."/>
        </authorList>
    </citation>
    <scope>NUCLEOTIDE SEQUENCE</scope>
    <source>
        <strain evidence="6">I ESC-2004</strain>
    </source>
</reference>
<dbReference type="OrthoDB" id="7602122at2759"/>
<sequence>MKCTRKDLSDRLEVLNLKQQGLSQSQIASPFGCSSSQDSHICTNVEKIIIEAEGVTSCSRKKRAGKAKDVEDALFVWFKDARARNAPISTLILEDKSKQLAEWNPLSQRQDCCPDGRSVTASDGTLAERSEKVAGGKKARDRITALVATNMDGSDKRPLLIIGKSLHPRGFRGIAHKPLSYKANTNAWMTEVLGQLAGFRAYLEQHGGSYETFYSLEREIEAISVNSKKQKTMTLF</sequence>
<dbReference type="InterPro" id="IPR004875">
    <property type="entry name" value="DDE_SF_endonuclease_dom"/>
</dbReference>
<dbReference type="STRING" id="283909.R7UVS9"/>
<dbReference type="AlphaFoldDB" id="R7UVS9"/>
<dbReference type="GO" id="GO:0005634">
    <property type="term" value="C:nucleus"/>
    <property type="evidence" value="ECO:0007669"/>
    <property type="project" value="TreeGrafter"/>
</dbReference>
<keyword evidence="1" id="KW-0238">DNA-binding</keyword>
<evidence type="ECO:0000259" key="2">
    <source>
        <dbReference type="Pfam" id="PF03184"/>
    </source>
</evidence>
<dbReference type="EMBL" id="KB297495">
    <property type="protein sequence ID" value="ELU10434.1"/>
    <property type="molecule type" value="Genomic_DNA"/>
</dbReference>
<dbReference type="EMBL" id="AMQN01006059">
    <property type="status" value="NOT_ANNOTATED_CDS"/>
    <property type="molecule type" value="Genomic_DNA"/>
</dbReference>
<feature type="domain" description="HTH CENPB-type" evidence="3">
    <location>
        <begin position="68"/>
        <end position="107"/>
    </location>
</feature>
<feature type="domain" description="DDE-1" evidence="2">
    <location>
        <begin position="141"/>
        <end position="194"/>
    </location>
</feature>
<dbReference type="InterPro" id="IPR006600">
    <property type="entry name" value="HTH_CenpB_DNA-bd_dom"/>
</dbReference>
<dbReference type="InterPro" id="IPR050863">
    <property type="entry name" value="CenT-Element_Derived"/>
</dbReference>
<protein>
    <submittedName>
        <fullName evidence="4 5">Uncharacterized protein</fullName>
    </submittedName>
</protein>